<comment type="catalytic activity">
    <reaction evidence="1">
        <text>acetate + ATP + CoA = acetyl-CoA + AMP + diphosphate</text>
        <dbReference type="Rhea" id="RHEA:23176"/>
        <dbReference type="ChEBI" id="CHEBI:30089"/>
        <dbReference type="ChEBI" id="CHEBI:30616"/>
        <dbReference type="ChEBI" id="CHEBI:33019"/>
        <dbReference type="ChEBI" id="CHEBI:57287"/>
        <dbReference type="ChEBI" id="CHEBI:57288"/>
        <dbReference type="ChEBI" id="CHEBI:456215"/>
        <dbReference type="EC" id="6.2.1.1"/>
    </reaction>
</comment>
<organism evidence="13 14">
    <name type="scientific">Ogataea philodendri</name>
    <dbReference type="NCBI Taxonomy" id="1378263"/>
    <lineage>
        <taxon>Eukaryota</taxon>
        <taxon>Fungi</taxon>
        <taxon>Dikarya</taxon>
        <taxon>Ascomycota</taxon>
        <taxon>Saccharomycotina</taxon>
        <taxon>Pichiomycetes</taxon>
        <taxon>Pichiales</taxon>
        <taxon>Pichiaceae</taxon>
        <taxon>Ogataea</taxon>
    </lineage>
</organism>
<dbReference type="SMART" id="SM01320">
    <property type="entry name" value="TRP_N"/>
    <property type="match status" value="1"/>
</dbReference>
<dbReference type="InterPro" id="IPR020845">
    <property type="entry name" value="AMP-binding_CS"/>
</dbReference>
<dbReference type="RefSeq" id="XP_046062013.1">
    <property type="nucleotide sequence ID" value="XM_046203765.1"/>
</dbReference>
<dbReference type="CDD" id="cd05966">
    <property type="entry name" value="ACS"/>
    <property type="match status" value="1"/>
</dbReference>
<feature type="transmembrane region" description="Helical" evidence="11">
    <location>
        <begin position="1140"/>
        <end position="1162"/>
    </location>
</feature>
<dbReference type="GeneID" id="70234817"/>
<protein>
    <recommendedName>
        <fullName evidence="7">Acetyl-coenzyme A synthetase 1</fullName>
        <ecNumber evidence="3">6.2.1.1</ecNumber>
    </recommendedName>
    <alternativeName>
        <fullName evidence="8">Acetate--CoA ligase 1</fullName>
    </alternativeName>
    <alternativeName>
        <fullName evidence="9">Acyl-activating enzyme 1</fullName>
    </alternativeName>
</protein>
<name>A0A9P8T5X0_9ASCO</name>
<evidence type="ECO:0000313" key="13">
    <source>
        <dbReference type="EMBL" id="KAH3667201.1"/>
    </source>
</evidence>
<dbReference type="Proteomes" id="UP000769157">
    <property type="component" value="Unassembled WGS sequence"/>
</dbReference>
<evidence type="ECO:0000256" key="5">
    <source>
        <dbReference type="ARBA" id="ARBA00022741"/>
    </source>
</evidence>
<evidence type="ECO:0000256" key="3">
    <source>
        <dbReference type="ARBA" id="ARBA00013275"/>
    </source>
</evidence>
<dbReference type="InterPro" id="IPR042099">
    <property type="entry name" value="ANL_N_sf"/>
</dbReference>
<dbReference type="OrthoDB" id="1706066at2759"/>
<keyword evidence="4" id="KW-0436">Ligase</keyword>
<dbReference type="FunFam" id="3.40.50.12780:FF:000001">
    <property type="entry name" value="Acetyl-coenzyme A synthetase"/>
    <property type="match status" value="1"/>
</dbReference>
<dbReference type="EMBL" id="JAEUBE010000183">
    <property type="protein sequence ID" value="KAH3667201.1"/>
    <property type="molecule type" value="Genomic_DNA"/>
</dbReference>
<evidence type="ECO:0000256" key="8">
    <source>
        <dbReference type="ARBA" id="ARBA00042759"/>
    </source>
</evidence>
<dbReference type="NCBIfam" id="NF001208">
    <property type="entry name" value="PRK00174.1"/>
    <property type="match status" value="1"/>
</dbReference>
<dbReference type="NCBIfam" id="TIGR02188">
    <property type="entry name" value="Ac_CoA_lig_AcsA"/>
    <property type="match status" value="1"/>
</dbReference>
<dbReference type="GO" id="GO:0005524">
    <property type="term" value="F:ATP binding"/>
    <property type="evidence" value="ECO:0007669"/>
    <property type="project" value="UniProtKB-KW"/>
</dbReference>
<accession>A0A9P8T5X0</accession>
<reference evidence="13" key="2">
    <citation type="submission" date="2021-01" db="EMBL/GenBank/DDBJ databases">
        <authorList>
            <person name="Schikora-Tamarit M.A."/>
        </authorList>
    </citation>
    <scope>NUCLEOTIDE SEQUENCE</scope>
    <source>
        <strain evidence="13">CBS6075</strain>
    </source>
</reference>
<dbReference type="GO" id="GO:0019427">
    <property type="term" value="P:acetyl-CoA biosynthetic process from acetate"/>
    <property type="evidence" value="ECO:0007669"/>
    <property type="project" value="InterPro"/>
</dbReference>
<dbReference type="InterPro" id="IPR025110">
    <property type="entry name" value="AMP-bd_C"/>
</dbReference>
<feature type="compositionally biased region" description="Polar residues" evidence="10">
    <location>
        <begin position="1470"/>
        <end position="1489"/>
    </location>
</feature>
<sequence length="1650" mass="182586">MPWTTGKREFRSPVNPSSTGGLAMVIGGVDRLQLVLFVHSSGYSCAGEEFVADSPPTHVKCINRGAGYNLVPLVSQLIMSEKKALENEHLINEALVQPPSGFLERHPSKPYLTSLDEYKKLYEESIKDPGSFFGRMAQQNLSWFRPFSVPKIPAAPHFDDNNGEGSAWFVDGQINASYNCVDRWAIKNPNKPAIIFEADEPDQGRIITYGELLKEVCKVSNVLLNLGVKKGDTVAVYLPMIPEAIITLMAITRIGAIHSVVFAGFSSGSLRDRINDANSKVVITTDESKRGGKIIETKKIVDDALLACPQVTNVLVFKRTGNSYIPWTSGRDLWWHEEVAKYPSFLPATPVSSEDTLFLLYTSGSTGKPKGIQHSTAGYLLGALLTTKYVFDVHPEDILFTAGDVGWITGHSYVVYGPLLNGATTVVFEGTPAYPNYSRYWEIVDKYKVTQFYVAPTALRLLKRAGESYIEPYSLESLRVLGSVGEPIAKDVWEWYNTFIGRGKAHICDTYWQTESGSHLITPLAGVTPTKPGSASLPFFGIDPAIIDPVSGQELHDNGVEGVLAIRSPWPSMARSIWNDYNRFLDTYLRPYNGYYFSGDGAARDKDGFYWILGRVDDVVNVSGHRLSTAEIEAALIEHSLVAESAVVGFPDELTGSAVAAFVALKRKNIEDTVALKKELVLTVRKEIGPFASPKLILLVNDLPKTRSGKIMRRILRKILSGEEDQLGDISTLTLRTLTASSLVTCMENSQVEATHFDVEFKANDGGGASVEYDISLNSEISDEQILAEIYVYAYGIKVANRRVDFCDIGWKQFCPMYPGTIEVNSIQYLSKSFTDMIPGIAYTFPDIDALVRVIVLSENNTQIGCIQASFSNGKTVAHVGAKWATAVVSGIGLLVSAVLSAFGNSSSASIISANAFSLFSYFQSTVILCMLHVQEVPPIVSGWAENLAWSMGLIRVTFMQQIFRWYIQATGGTPTQYLTSSSVSVLVQRSLNQGKKFATKFVPFYPLVSYFFPSLSPVQTDYYQDIQARSNDLYNLHGDQYLKILRGVERVGYQANIEPTSIVCTGFTFFTLFLYVLVGLFMVTKTTMAFGRRHGWSRTIDMNKNWRVVLKGILQRYIYIGFPQLVILSLWEFTVVDSAAVVVLAVIFLILCLGIMGWVCYRTLMFGSVSVETHNNAAAILYGNPNVLNRYGFFYTMFDAKKYYWGAVSLTYLFAKALFVALAQKSGKTQALVIFILDLVYTAGLIKKRPFLDKPTNIVNILMSVVNTINSFFFMFFSELFGQASAVGSIMGLVFFVLNAVFSFLLLIMIITYSCIAIFSKNPDARFSPAKDDRTSFQKSQYNKEIPEGAQELFELGQVAKDHQDNWANEMYKLKAMVDSSDANLYSEKKSDDTDKPLELTQEEEASFGAKLMHKLTGGKSLLRRSKKSQLKSEVTNPDASFADASASKELPDLPKTTLEPPAIHARSESNTPIMQSDSEVFQTPSSTMHHEDSFRSASDFGSDADFNSPAQPFDSTDLVFDGGGIVCGDRSSNNWSGNTTSSTQSGLGRNKNVWNVLVLAQKRQVQKNLNRLGVGGHDDELGNTSVQSLGGLVSTLLELSQVLSLLNNIKNLLGEVRVGQRKSFWVWCGRHDSIKVPCNADYDKLAFT</sequence>
<evidence type="ECO:0000256" key="9">
    <source>
        <dbReference type="ARBA" id="ARBA00043000"/>
    </source>
</evidence>
<dbReference type="SUPFAM" id="SSF56801">
    <property type="entry name" value="Acetyl-CoA synthetase-like"/>
    <property type="match status" value="1"/>
</dbReference>
<proteinExistence type="inferred from homology"/>
<comment type="similarity">
    <text evidence="2">Belongs to the ATP-dependent AMP-binding enzyme family.</text>
</comment>
<dbReference type="PANTHER" id="PTHR24095:SF14">
    <property type="entry name" value="ACETYL-COENZYME A SYNTHETASE 1"/>
    <property type="match status" value="1"/>
</dbReference>
<evidence type="ECO:0000256" key="10">
    <source>
        <dbReference type="SAM" id="MobiDB-lite"/>
    </source>
</evidence>
<dbReference type="Pfam" id="PF00501">
    <property type="entry name" value="AMP-binding"/>
    <property type="match status" value="1"/>
</dbReference>
<evidence type="ECO:0000313" key="14">
    <source>
        <dbReference type="Proteomes" id="UP000769157"/>
    </source>
</evidence>
<evidence type="ECO:0000256" key="7">
    <source>
        <dbReference type="ARBA" id="ARBA00040317"/>
    </source>
</evidence>
<dbReference type="Pfam" id="PF14558">
    <property type="entry name" value="TRP_N"/>
    <property type="match status" value="1"/>
</dbReference>
<dbReference type="GO" id="GO:0003987">
    <property type="term" value="F:acetate-CoA ligase activity"/>
    <property type="evidence" value="ECO:0007669"/>
    <property type="project" value="UniProtKB-EC"/>
</dbReference>
<feature type="transmembrane region" description="Helical" evidence="11">
    <location>
        <begin position="1118"/>
        <end position="1134"/>
    </location>
</feature>
<comment type="caution">
    <text evidence="13">The sequence shown here is derived from an EMBL/GenBank/DDBJ whole genome shotgun (WGS) entry which is preliminary data.</text>
</comment>
<dbReference type="InterPro" id="IPR011904">
    <property type="entry name" value="Ac_CoA_lig"/>
</dbReference>
<gene>
    <name evidence="13" type="ORF">OGAPHI_002850</name>
</gene>
<dbReference type="Gene3D" id="3.40.50.12780">
    <property type="entry name" value="N-terminal domain of ligase-like"/>
    <property type="match status" value="1"/>
</dbReference>
<feature type="transmembrane region" description="Helical" evidence="11">
    <location>
        <begin position="1204"/>
        <end position="1224"/>
    </location>
</feature>
<evidence type="ECO:0000256" key="6">
    <source>
        <dbReference type="ARBA" id="ARBA00022840"/>
    </source>
</evidence>
<dbReference type="InterPro" id="IPR032387">
    <property type="entry name" value="ACAS_N"/>
</dbReference>
<dbReference type="GO" id="GO:0005829">
    <property type="term" value="C:cytosol"/>
    <property type="evidence" value="ECO:0007669"/>
    <property type="project" value="TreeGrafter"/>
</dbReference>
<keyword evidence="5" id="KW-0547">Nucleotide-binding</keyword>
<keyword evidence="14" id="KW-1185">Reference proteome</keyword>
<dbReference type="InterPro" id="IPR032800">
    <property type="entry name" value="TRP_N"/>
</dbReference>
<keyword evidence="6" id="KW-0067">ATP-binding</keyword>
<dbReference type="Pfam" id="PF16177">
    <property type="entry name" value="ACAS_N"/>
    <property type="match status" value="1"/>
</dbReference>
<feature type="transmembrane region" description="Helical" evidence="11">
    <location>
        <begin position="1061"/>
        <end position="1084"/>
    </location>
</feature>
<dbReference type="PANTHER" id="PTHR24095">
    <property type="entry name" value="ACETYL-COENZYME A SYNTHETASE"/>
    <property type="match status" value="1"/>
</dbReference>
<dbReference type="EC" id="6.2.1.1" evidence="3"/>
<dbReference type="Gene3D" id="3.30.300.30">
    <property type="match status" value="1"/>
</dbReference>
<feature type="domain" description="ML-like" evidence="12">
    <location>
        <begin position="736"/>
        <end position="878"/>
    </location>
</feature>
<feature type="region of interest" description="Disordered" evidence="10">
    <location>
        <begin position="1424"/>
        <end position="1510"/>
    </location>
</feature>
<keyword evidence="11" id="KW-0472">Membrane</keyword>
<dbReference type="PROSITE" id="PS00455">
    <property type="entry name" value="AMP_BINDING"/>
    <property type="match status" value="1"/>
</dbReference>
<dbReference type="InterPro" id="IPR000873">
    <property type="entry name" value="AMP-dep_synth/lig_dom"/>
</dbReference>
<dbReference type="Pfam" id="PF06011">
    <property type="entry name" value="TRP"/>
    <property type="match status" value="1"/>
</dbReference>
<feature type="transmembrane region" description="Helical" evidence="11">
    <location>
        <begin position="1291"/>
        <end position="1320"/>
    </location>
</feature>
<feature type="transmembrane region" description="Helical" evidence="11">
    <location>
        <begin position="1259"/>
        <end position="1279"/>
    </location>
</feature>
<dbReference type="Pfam" id="PF13193">
    <property type="entry name" value="AMP-binding_C"/>
    <property type="match status" value="1"/>
</dbReference>
<evidence type="ECO:0000256" key="11">
    <source>
        <dbReference type="SAM" id="Phobius"/>
    </source>
</evidence>
<dbReference type="InterPro" id="IPR010308">
    <property type="entry name" value="TRP_C"/>
</dbReference>
<feature type="transmembrane region" description="Helical" evidence="11">
    <location>
        <begin position="1230"/>
        <end position="1247"/>
    </location>
</feature>
<evidence type="ECO:0000256" key="1">
    <source>
        <dbReference type="ARBA" id="ARBA00000131"/>
    </source>
</evidence>
<dbReference type="InterPro" id="IPR045851">
    <property type="entry name" value="AMP-bd_C_sf"/>
</dbReference>
<evidence type="ECO:0000259" key="12">
    <source>
        <dbReference type="SMART" id="SM01320"/>
    </source>
</evidence>
<evidence type="ECO:0000256" key="2">
    <source>
        <dbReference type="ARBA" id="ARBA00006432"/>
    </source>
</evidence>
<keyword evidence="11" id="KW-1133">Transmembrane helix</keyword>
<reference evidence="13" key="1">
    <citation type="journal article" date="2021" name="Open Biol.">
        <title>Shared evolutionary footprints suggest mitochondrial oxidative damage underlies multiple complex I losses in fungi.</title>
        <authorList>
            <person name="Schikora-Tamarit M.A."/>
            <person name="Marcet-Houben M."/>
            <person name="Nosek J."/>
            <person name="Gabaldon T."/>
        </authorList>
    </citation>
    <scope>NUCLEOTIDE SEQUENCE</scope>
    <source>
        <strain evidence="13">CBS6075</strain>
    </source>
</reference>
<dbReference type="GO" id="GO:0016208">
    <property type="term" value="F:AMP binding"/>
    <property type="evidence" value="ECO:0007669"/>
    <property type="project" value="InterPro"/>
</dbReference>
<keyword evidence="11" id="KW-0812">Transmembrane</keyword>
<evidence type="ECO:0000256" key="4">
    <source>
        <dbReference type="ARBA" id="ARBA00022598"/>
    </source>
</evidence>